<dbReference type="Proteomes" id="UP000663868">
    <property type="component" value="Unassembled WGS sequence"/>
</dbReference>
<reference evidence="1" key="1">
    <citation type="submission" date="2021-02" db="EMBL/GenBank/DDBJ databases">
        <authorList>
            <person name="Nowell W R."/>
        </authorList>
    </citation>
    <scope>NUCLEOTIDE SEQUENCE</scope>
</reference>
<protein>
    <submittedName>
        <fullName evidence="1">Uncharacterized protein</fullName>
    </submittedName>
</protein>
<dbReference type="Proteomes" id="UP000663881">
    <property type="component" value="Unassembled WGS sequence"/>
</dbReference>
<evidence type="ECO:0000313" key="3">
    <source>
        <dbReference type="EMBL" id="CAF3860651.1"/>
    </source>
</evidence>
<proteinExistence type="predicted"/>
<name>A0A818PFA7_9BILA</name>
<dbReference type="AlphaFoldDB" id="A0A818PFA7"/>
<dbReference type="EMBL" id="CAJOAZ010000331">
    <property type="protein sequence ID" value="CAF3618164.1"/>
    <property type="molecule type" value="Genomic_DNA"/>
</dbReference>
<comment type="caution">
    <text evidence="1">The sequence shown here is derived from an EMBL/GenBank/DDBJ whole genome shotgun (WGS) entry which is preliminary data.</text>
</comment>
<dbReference type="EMBL" id="CAJOBB010001462">
    <property type="protein sequence ID" value="CAF3860651.1"/>
    <property type="molecule type" value="Genomic_DNA"/>
</dbReference>
<dbReference type="EMBL" id="CAJOAY010000982">
    <property type="protein sequence ID" value="CAF3771802.1"/>
    <property type="molecule type" value="Genomic_DNA"/>
</dbReference>
<evidence type="ECO:0000313" key="4">
    <source>
        <dbReference type="Proteomes" id="UP000663844"/>
    </source>
</evidence>
<accession>A0A818PFA7</accession>
<evidence type="ECO:0000313" key="2">
    <source>
        <dbReference type="EMBL" id="CAF3771802.1"/>
    </source>
</evidence>
<evidence type="ECO:0000313" key="1">
    <source>
        <dbReference type="EMBL" id="CAF3618164.1"/>
    </source>
</evidence>
<gene>
    <name evidence="3" type="ORF">KXQ929_LOCUS20634</name>
    <name evidence="2" type="ORF">OKA104_LOCUS16858</name>
    <name evidence="1" type="ORF">OXD698_LOCUS7283</name>
</gene>
<organism evidence="1 4">
    <name type="scientific">Adineta steineri</name>
    <dbReference type="NCBI Taxonomy" id="433720"/>
    <lineage>
        <taxon>Eukaryota</taxon>
        <taxon>Metazoa</taxon>
        <taxon>Spiralia</taxon>
        <taxon>Gnathifera</taxon>
        <taxon>Rotifera</taxon>
        <taxon>Eurotatoria</taxon>
        <taxon>Bdelloidea</taxon>
        <taxon>Adinetida</taxon>
        <taxon>Adinetidae</taxon>
        <taxon>Adineta</taxon>
    </lineage>
</organism>
<sequence length="292" mass="33894">MPPLHNPKGLIGCPYRKVFEDNMKKMEEFKLLRLITECFGFYRTKILISELKKINSNNSASVKLESSEDCMKLYNKTLVQGATQIGISKAAYTALHDLLLRRNSLCHPGPISRKNVNELKTRTKEFRIFQKGQQDESVYPSAAMKLADNYTSPTKHVEQELNDSKRQEQQTLCVKLSSFLFDRFCQRVVLPKLSGEHDWFFHVRDILHCAYMKKEFTENEQNMVEKVEQEATSKYFTTDQWRCLLNLNVSMGELCSHYSMDPNELSKEVKNLASEWLEGDVRQTVEALIEAM</sequence>
<dbReference type="Proteomes" id="UP000663844">
    <property type="component" value="Unassembled WGS sequence"/>
</dbReference>